<evidence type="ECO:0000256" key="3">
    <source>
        <dbReference type="ARBA" id="ARBA00022859"/>
    </source>
</evidence>
<evidence type="ECO:0000256" key="1">
    <source>
        <dbReference type="ARBA" id="ARBA00009278"/>
    </source>
</evidence>
<gene>
    <name evidence="9" type="ORF">niasHT_016673</name>
    <name evidence="10" type="ORF">niasHT_019171</name>
</gene>
<protein>
    <recommendedName>
        <fullName evidence="12">Toll-interacting protein</fullName>
    </recommendedName>
</protein>
<keyword evidence="4" id="KW-0072">Autophagy</keyword>
<evidence type="ECO:0008006" key="12">
    <source>
        <dbReference type="Google" id="ProtNLM"/>
    </source>
</evidence>
<dbReference type="PROSITE" id="PS50004">
    <property type="entry name" value="C2"/>
    <property type="match status" value="1"/>
</dbReference>
<keyword evidence="3" id="KW-0391">Immunity</keyword>
<dbReference type="EMBL" id="JBICBT010000646">
    <property type="protein sequence ID" value="KAL3106551.1"/>
    <property type="molecule type" value="Genomic_DNA"/>
</dbReference>
<dbReference type="InterPro" id="IPR000008">
    <property type="entry name" value="C2_dom"/>
</dbReference>
<accession>A0ABD2LCA9</accession>
<feature type="domain" description="C2" evidence="7">
    <location>
        <begin position="69"/>
        <end position="194"/>
    </location>
</feature>
<dbReference type="AlphaFoldDB" id="A0ABD2LCA9"/>
<dbReference type="CDD" id="cd14363">
    <property type="entry name" value="CUE_TOLIP"/>
    <property type="match status" value="1"/>
</dbReference>
<dbReference type="PANTHER" id="PTHR16461">
    <property type="entry name" value="TOLL-INTERACTING PROTEIN"/>
    <property type="match status" value="1"/>
</dbReference>
<dbReference type="GO" id="GO:0006914">
    <property type="term" value="P:autophagy"/>
    <property type="evidence" value="ECO:0007669"/>
    <property type="project" value="UniProtKB-KW"/>
</dbReference>
<evidence type="ECO:0000256" key="2">
    <source>
        <dbReference type="ARBA" id="ARBA00022588"/>
    </source>
</evidence>
<evidence type="ECO:0000256" key="6">
    <source>
        <dbReference type="SAM" id="MobiDB-lite"/>
    </source>
</evidence>
<dbReference type="Pfam" id="PF02845">
    <property type="entry name" value="CUE"/>
    <property type="match status" value="1"/>
</dbReference>
<dbReference type="SMART" id="SM00239">
    <property type="entry name" value="C2"/>
    <property type="match status" value="1"/>
</dbReference>
<dbReference type="InterPro" id="IPR041799">
    <property type="entry name" value="TOLIP_CUE"/>
</dbReference>
<evidence type="ECO:0000256" key="5">
    <source>
        <dbReference type="ARBA" id="ARBA00023198"/>
    </source>
</evidence>
<evidence type="ECO:0000259" key="7">
    <source>
        <dbReference type="PROSITE" id="PS50004"/>
    </source>
</evidence>
<dbReference type="PANTHER" id="PTHR16461:SF5">
    <property type="entry name" value="TOLL-INTERACTING PROTEIN"/>
    <property type="match status" value="1"/>
</dbReference>
<proteinExistence type="inferred from homology"/>
<dbReference type="SUPFAM" id="SSF46934">
    <property type="entry name" value="UBA-like"/>
    <property type="match status" value="1"/>
</dbReference>
<evidence type="ECO:0000313" key="9">
    <source>
        <dbReference type="EMBL" id="KAL3106551.1"/>
    </source>
</evidence>
<dbReference type="SUPFAM" id="SSF49562">
    <property type="entry name" value="C2 domain (Calcium/lipid-binding domain, CaLB)"/>
    <property type="match status" value="1"/>
</dbReference>
<reference evidence="10 11" key="1">
    <citation type="submission" date="2024-10" db="EMBL/GenBank/DDBJ databases">
        <authorList>
            <person name="Kim D."/>
        </authorList>
    </citation>
    <scope>NUCLEOTIDE SEQUENCE [LARGE SCALE GENOMIC DNA]</scope>
    <source>
        <strain evidence="10">BH-2024</strain>
    </source>
</reference>
<dbReference type="PROSITE" id="PS51140">
    <property type="entry name" value="CUE"/>
    <property type="match status" value="1"/>
</dbReference>
<evidence type="ECO:0000313" key="10">
    <source>
        <dbReference type="EMBL" id="KAL3112845.1"/>
    </source>
</evidence>
<dbReference type="Pfam" id="PF00168">
    <property type="entry name" value="C2"/>
    <property type="match status" value="1"/>
</dbReference>
<sequence>MATSSNSTTTIAEPLPTKTSMKIAELRSRVLIGDLPADFLRIPPVSSAANPSSAPDQIVAQQPQQIVVPHGHPYAFVNPAEHFYSFVPPHTRGRIAVKIVEAKLTKSYGLPGVRMDPYVRLRIGNTLFETPTCVNGGKSPHWNRTVNAYLPDGVESIYLQIYDERAFTSDECVAWAHVIMPPAIFNHETIDEWYQLSGPQGEGKEGVVNLVISFSPVPQQHQQQAEQVPVPPQQSDGQQTATAAPTQIAFSEKDLDEMQEMFPTIDREVIRSVLEANRGAKDSTVNALIEMAN</sequence>
<name>A0ABD2LCA9_9BILA</name>
<organism evidence="10 11">
    <name type="scientific">Heterodera trifolii</name>
    <dbReference type="NCBI Taxonomy" id="157864"/>
    <lineage>
        <taxon>Eukaryota</taxon>
        <taxon>Metazoa</taxon>
        <taxon>Ecdysozoa</taxon>
        <taxon>Nematoda</taxon>
        <taxon>Chromadorea</taxon>
        <taxon>Rhabditida</taxon>
        <taxon>Tylenchina</taxon>
        <taxon>Tylenchomorpha</taxon>
        <taxon>Tylenchoidea</taxon>
        <taxon>Heteroderidae</taxon>
        <taxon>Heteroderinae</taxon>
        <taxon>Heterodera</taxon>
    </lineage>
</organism>
<dbReference type="InterPro" id="IPR035892">
    <property type="entry name" value="C2_domain_sf"/>
</dbReference>
<evidence type="ECO:0000313" key="11">
    <source>
        <dbReference type="Proteomes" id="UP001620626"/>
    </source>
</evidence>
<evidence type="ECO:0000259" key="8">
    <source>
        <dbReference type="PROSITE" id="PS51140"/>
    </source>
</evidence>
<dbReference type="Proteomes" id="UP001620626">
    <property type="component" value="Unassembled WGS sequence"/>
</dbReference>
<dbReference type="InterPro" id="IPR009060">
    <property type="entry name" value="UBA-like_sf"/>
</dbReference>
<dbReference type="SMART" id="SM00546">
    <property type="entry name" value="CUE"/>
    <property type="match status" value="1"/>
</dbReference>
<comment type="similarity">
    <text evidence="1">Belongs to the tollip family.</text>
</comment>
<evidence type="ECO:0000256" key="4">
    <source>
        <dbReference type="ARBA" id="ARBA00023006"/>
    </source>
</evidence>
<dbReference type="Gene3D" id="2.60.40.150">
    <property type="entry name" value="C2 domain"/>
    <property type="match status" value="1"/>
</dbReference>
<keyword evidence="5" id="KW-0395">Inflammatory response</keyword>
<dbReference type="Gene3D" id="1.10.8.10">
    <property type="entry name" value="DNA helicase RuvA subunit, C-terminal domain"/>
    <property type="match status" value="1"/>
</dbReference>
<dbReference type="FunFam" id="2.60.40.150:FF:000214">
    <property type="entry name" value="Toll-interacting protein"/>
    <property type="match status" value="1"/>
</dbReference>
<dbReference type="FunFam" id="1.10.8.10:FF:000036">
    <property type="entry name" value="Toll-interacting protein-like Protein"/>
    <property type="match status" value="1"/>
</dbReference>
<keyword evidence="11" id="KW-1185">Reference proteome</keyword>
<dbReference type="InterPro" id="IPR003892">
    <property type="entry name" value="CUE"/>
</dbReference>
<comment type="caution">
    <text evidence="10">The sequence shown here is derived from an EMBL/GenBank/DDBJ whole genome shotgun (WGS) entry which is preliminary data.</text>
</comment>
<feature type="region of interest" description="Disordered" evidence="6">
    <location>
        <begin position="221"/>
        <end position="244"/>
    </location>
</feature>
<feature type="domain" description="CUE" evidence="8">
    <location>
        <begin position="250"/>
        <end position="293"/>
    </location>
</feature>
<keyword evidence="2" id="KW-0399">Innate immunity</keyword>
<dbReference type="EMBL" id="JBICBT010000463">
    <property type="protein sequence ID" value="KAL3112845.1"/>
    <property type="molecule type" value="Genomic_DNA"/>
</dbReference>
<dbReference type="GO" id="GO:0045087">
    <property type="term" value="P:innate immune response"/>
    <property type="evidence" value="ECO:0007669"/>
    <property type="project" value="UniProtKB-KW"/>
</dbReference>